<gene>
    <name evidence="1" type="ORF">VA603_19160</name>
</gene>
<dbReference type="RefSeq" id="WP_323439781.1">
    <property type="nucleotide sequence ID" value="NZ_JAYFUH010000263.1"/>
</dbReference>
<sequence>MATSDLPRGYKPLLESDPKSFRIDGKISVRSIAAAFYQGSIDCIDPSRTAPLRAYLAAESFKRAPAFIFEKLFVDRMRKNHEVSQGWHVCGSDKEGRRIWFKLSEGPDNDTELETAFARSLMYRKFQVWKAWFDNKGLHLKAMHAEGKTFTACQFLDANPCGMRTPQKYPPDFNSSSALSEAAVSLFSKWTIEEANDLIRSRIFINCFLEVTGGYPFDIDAVCRQNDTIFVAEFKRKYPSAGNTFGMDMHLARLAGILPDEHPLFHFVLEDHAGLNGKHDDPATHLLNAHEEGSGFTWLGIHLRKGFEIEFPRTMGTHGLDSGQHGGNRKQVSIPRSAFKVLPNAKEVIDSSILSGR</sequence>
<name>A0ABU5V8H9_9GAMM</name>
<dbReference type="EMBL" id="JAYFUH010000263">
    <property type="protein sequence ID" value="MEA5669656.1"/>
    <property type="molecule type" value="Genomic_DNA"/>
</dbReference>
<proteinExistence type="predicted"/>
<organism evidence="1 2">
    <name type="scientific">Stenotrophomonas capsici</name>
    <dbReference type="NCBI Taxonomy" id="3110230"/>
    <lineage>
        <taxon>Bacteria</taxon>
        <taxon>Pseudomonadati</taxon>
        <taxon>Pseudomonadota</taxon>
        <taxon>Gammaproteobacteria</taxon>
        <taxon>Lysobacterales</taxon>
        <taxon>Lysobacteraceae</taxon>
        <taxon>Stenotrophomonas</taxon>
    </lineage>
</organism>
<keyword evidence="2" id="KW-1185">Reference proteome</keyword>
<evidence type="ECO:0000313" key="1">
    <source>
        <dbReference type="EMBL" id="MEA5669656.1"/>
    </source>
</evidence>
<dbReference type="Proteomes" id="UP001301653">
    <property type="component" value="Unassembled WGS sequence"/>
</dbReference>
<comment type="caution">
    <text evidence="1">The sequence shown here is derived from an EMBL/GenBank/DDBJ whole genome shotgun (WGS) entry which is preliminary data.</text>
</comment>
<evidence type="ECO:0008006" key="3">
    <source>
        <dbReference type="Google" id="ProtNLM"/>
    </source>
</evidence>
<accession>A0ABU5V8H9</accession>
<protein>
    <recommendedName>
        <fullName evidence="3">Restriction endonuclease</fullName>
    </recommendedName>
</protein>
<evidence type="ECO:0000313" key="2">
    <source>
        <dbReference type="Proteomes" id="UP001301653"/>
    </source>
</evidence>
<reference evidence="1 2" key="1">
    <citation type="submission" date="2023-12" db="EMBL/GenBank/DDBJ databases">
        <title>Stenotrophomonas guangdongensis sp. nov., isolated from wilted pepper plants (Capsicum annuum).</title>
        <authorList>
            <person name="Qiu M."/>
            <person name="Li Y."/>
            <person name="Liu Q."/>
            <person name="Zhang X."/>
            <person name="Huang Y."/>
            <person name="Guo R."/>
            <person name="Hu M."/>
            <person name="Zhou J."/>
            <person name="Zhou X."/>
        </authorList>
    </citation>
    <scope>NUCLEOTIDE SEQUENCE [LARGE SCALE GENOMIC DNA]</scope>
    <source>
        <strain evidence="1 2">MH1</strain>
    </source>
</reference>